<dbReference type="PROSITE" id="PS51050">
    <property type="entry name" value="ZF_CW"/>
    <property type="match status" value="1"/>
</dbReference>
<dbReference type="AlphaFoldDB" id="A0AA88Q7B5"/>
<evidence type="ECO:0000256" key="5">
    <source>
        <dbReference type="ARBA" id="ARBA00022833"/>
    </source>
</evidence>
<dbReference type="Pfam" id="PF13589">
    <property type="entry name" value="HATPase_c_3"/>
    <property type="match status" value="1"/>
</dbReference>
<dbReference type="InterPro" id="IPR036291">
    <property type="entry name" value="NAD(P)-bd_dom_sf"/>
</dbReference>
<evidence type="ECO:0000256" key="3">
    <source>
        <dbReference type="ARBA" id="ARBA00022723"/>
    </source>
</evidence>
<keyword evidence="4" id="KW-0863">Zinc-finger</keyword>
<keyword evidence="3" id="KW-0479">Metal-binding</keyword>
<evidence type="ECO:0000256" key="11">
    <source>
        <dbReference type="SAM" id="Coils"/>
    </source>
</evidence>
<evidence type="ECO:0000256" key="12">
    <source>
        <dbReference type="SAM" id="MobiDB-lite"/>
    </source>
</evidence>
<comment type="similarity">
    <text evidence="2">Belongs to the short-chain dehydrogenases/reductases (SDR) family.</text>
</comment>
<dbReference type="Pfam" id="PF00106">
    <property type="entry name" value="adh_short"/>
    <property type="match status" value="1"/>
</dbReference>
<dbReference type="Pfam" id="PF13561">
    <property type="entry name" value="adh_short_C2"/>
    <property type="match status" value="1"/>
</dbReference>
<evidence type="ECO:0000256" key="8">
    <source>
        <dbReference type="ARBA" id="ARBA00023054"/>
    </source>
</evidence>
<name>A0AA88Q7B5_9TELE</name>
<keyword evidence="7" id="KW-0560">Oxidoreductase</keyword>
<protein>
    <recommendedName>
        <fullName evidence="10">carbonyl reductase (NADPH)</fullName>
        <ecNumber evidence="10">1.1.1.184</ecNumber>
    </recommendedName>
</protein>
<gene>
    <name evidence="14" type="ORF">Q8A67_005025</name>
</gene>
<dbReference type="EC" id="1.1.1.184" evidence="10"/>
<dbReference type="InterPro" id="IPR036890">
    <property type="entry name" value="HATPase_C_sf"/>
</dbReference>
<evidence type="ECO:0000256" key="1">
    <source>
        <dbReference type="ARBA" id="ARBA00004123"/>
    </source>
</evidence>
<evidence type="ECO:0000256" key="4">
    <source>
        <dbReference type="ARBA" id="ARBA00022771"/>
    </source>
</evidence>
<dbReference type="Pfam" id="PF07496">
    <property type="entry name" value="zf-CW"/>
    <property type="match status" value="1"/>
</dbReference>
<feature type="compositionally biased region" description="Basic and acidic residues" evidence="12">
    <location>
        <begin position="879"/>
        <end position="890"/>
    </location>
</feature>
<keyword evidence="15" id="KW-1185">Reference proteome</keyword>
<feature type="domain" description="CW-type" evidence="13">
    <location>
        <begin position="649"/>
        <end position="699"/>
    </location>
</feature>
<evidence type="ECO:0000256" key="6">
    <source>
        <dbReference type="ARBA" id="ARBA00022857"/>
    </source>
</evidence>
<dbReference type="GO" id="GO:0016605">
    <property type="term" value="C:PML body"/>
    <property type="evidence" value="ECO:0007669"/>
    <property type="project" value="TreeGrafter"/>
</dbReference>
<evidence type="ECO:0000256" key="9">
    <source>
        <dbReference type="ARBA" id="ARBA00023242"/>
    </source>
</evidence>
<feature type="compositionally biased region" description="Polar residues" evidence="12">
    <location>
        <begin position="727"/>
        <end position="743"/>
    </location>
</feature>
<proteinExistence type="inferred from homology"/>
<evidence type="ECO:0000313" key="15">
    <source>
        <dbReference type="Proteomes" id="UP001187343"/>
    </source>
</evidence>
<keyword evidence="5" id="KW-0862">Zinc</keyword>
<keyword evidence="9" id="KW-0539">Nucleus</keyword>
<keyword evidence="6" id="KW-0521">NADP</keyword>
<sequence length="1036" mass="117409">MSSSKVALVTGGNKGIGFAIVRAMCKEYAGDVYLTARDVGRGTEAVESLKKEGLTPLFHQLDITDPNSVRTARDFFKEKYGGLDVLVNNAGIAFKVADTTPFAIQADVTLKTNFFATRDMCNVFLPIIKQGGRIVNVSSVMGSVALSRCSPELQARFRSDDISEEELVGLMERFVRETQEGVHAERGWPSTAYGVSKTGLTTLTRIMARNLTKERPGDEILCNACCPGWVRTDMAGPNATKSPDEGAVTPVYLALLRAGAKEPHGQFVSEKKVQPWFSSKNGKWKTWHSSEHNNAYDPDVHARQIWIDWTRIRGLDCLSFMDNGEGLTRARLHKMLSFGFSDKKAAKFHIPVGVYGNGFKSGSMRLGKDAIVFTKTRDTMSVGLLSQSYLEAIGAQRVLVPMITFRRDGHNHVEDGASLRAILTYSLFNSEKELFAELRAISAAGPTGTRIIIWNLRTATNGETEFDFETDKYDFLIRANICDKSNMTPESEYSLRAYCSILYLKPRMQIIIRGQRVKSQLISKSLAQIAQDNYRPSFLNKRVRITFGYNTQSKEHYGIMMYHKNRLIKPFVKVSCQCKAERKGVGVIGVIECNFLQPTHNKQDFDDTDKYRKIMHNLSIKLEEYWNEIRYKRKKEDPKCTVAIEDVLKVPDQVWVQCDSCLKWRRLPDAITELPDKWFCSMNYDPQFRSCLIEEELEDEEEDQKSYPKPFKRQRRNTKSLLEENVPDSTQTQEQPVLTTTQAPRHPPASVMSGRSLAERSPLPLINLTALSNSLRRAKQKFSAIETQMEVMPYFPVPSLTLPQELCSQTLWPALNEERKTLTQSDTLVSKAACGMMEGIESHQGPAAAEKTCERDASSGTGREYSSAAEQIIELPLKNEKKEAVHHEGHVDDEEGEEEEECNLAEVQQWQDELIELMHETAEERDACRQELEVLREHSAALEDERNQFISRLESVEEEKSRLSALCDQLRSQLSELRDHSQRGKEDNDDSSKLRTLRLNLSRLLVSFIPSLHLEHVDYNSDVIDTILIQVLENIT</sequence>
<dbReference type="InterPro" id="IPR045261">
    <property type="entry name" value="MORC_ATPase"/>
</dbReference>
<feature type="coiled-coil region" evidence="11">
    <location>
        <begin position="918"/>
        <end position="980"/>
    </location>
</feature>
<dbReference type="InterPro" id="IPR045313">
    <property type="entry name" value="CBR1-like"/>
</dbReference>
<keyword evidence="8 11" id="KW-0175">Coiled coil</keyword>
<dbReference type="PRINTS" id="PR00080">
    <property type="entry name" value="SDRFAMILY"/>
</dbReference>
<feature type="region of interest" description="Disordered" evidence="12">
    <location>
        <begin position="699"/>
        <end position="756"/>
    </location>
</feature>
<evidence type="ECO:0000313" key="14">
    <source>
        <dbReference type="EMBL" id="KAK2909188.1"/>
    </source>
</evidence>
<dbReference type="SUPFAM" id="SSF51735">
    <property type="entry name" value="NAD(P)-binding Rossmann-fold domains"/>
    <property type="match status" value="1"/>
</dbReference>
<dbReference type="InterPro" id="IPR002347">
    <property type="entry name" value="SDR_fam"/>
</dbReference>
<feature type="region of interest" description="Disordered" evidence="12">
    <location>
        <begin position="879"/>
        <end position="902"/>
    </location>
</feature>
<evidence type="ECO:0000259" key="13">
    <source>
        <dbReference type="PROSITE" id="PS51050"/>
    </source>
</evidence>
<evidence type="ECO:0000256" key="10">
    <source>
        <dbReference type="ARBA" id="ARBA00026118"/>
    </source>
</evidence>
<comment type="caution">
    <text evidence="14">The sequence shown here is derived from an EMBL/GenBank/DDBJ whole genome shotgun (WGS) entry which is preliminary data.</text>
</comment>
<comment type="subcellular location">
    <subcellularLocation>
        <location evidence="1">Nucleus</location>
    </subcellularLocation>
</comment>
<evidence type="ECO:0000256" key="2">
    <source>
        <dbReference type="ARBA" id="ARBA00006484"/>
    </source>
</evidence>
<accession>A0AA88Q7B5</accession>
<dbReference type="Pfam" id="PF17942">
    <property type="entry name" value="Morc6_S5"/>
    <property type="match status" value="1"/>
</dbReference>
<dbReference type="SUPFAM" id="SSF55874">
    <property type="entry name" value="ATPase domain of HSP90 chaperone/DNA topoisomerase II/histidine kinase"/>
    <property type="match status" value="1"/>
</dbReference>
<dbReference type="Proteomes" id="UP001187343">
    <property type="component" value="Unassembled WGS sequence"/>
</dbReference>
<dbReference type="PANTHER" id="PTHR23336">
    <property type="entry name" value="ZINC FINGER CW-TYPE COILED-COIL DOMAIN PROTEIN 3"/>
    <property type="match status" value="1"/>
</dbReference>
<dbReference type="Gene3D" id="3.40.50.720">
    <property type="entry name" value="NAD(P)-binding Rossmann-like Domain"/>
    <property type="match status" value="1"/>
</dbReference>
<evidence type="ECO:0000256" key="7">
    <source>
        <dbReference type="ARBA" id="ARBA00023002"/>
    </source>
</evidence>
<dbReference type="GO" id="GO:0016887">
    <property type="term" value="F:ATP hydrolysis activity"/>
    <property type="evidence" value="ECO:0007669"/>
    <property type="project" value="InterPro"/>
</dbReference>
<dbReference type="PRINTS" id="PR00081">
    <property type="entry name" value="GDHRDH"/>
</dbReference>
<reference evidence="14" key="1">
    <citation type="submission" date="2023-08" db="EMBL/GenBank/DDBJ databases">
        <title>Chromosome-level Genome Assembly of mud carp (Cirrhinus molitorella).</title>
        <authorList>
            <person name="Liu H."/>
        </authorList>
    </citation>
    <scope>NUCLEOTIDE SEQUENCE</scope>
    <source>
        <strain evidence="14">Prfri</strain>
        <tissue evidence="14">Muscle</tissue>
    </source>
</reference>
<dbReference type="GO" id="GO:0004090">
    <property type="term" value="F:carbonyl reductase (NADPH) activity"/>
    <property type="evidence" value="ECO:0007669"/>
    <property type="project" value="UniProtKB-EC"/>
</dbReference>
<dbReference type="InterPro" id="IPR041006">
    <property type="entry name" value="Morc_S5"/>
</dbReference>
<dbReference type="InterPro" id="IPR011124">
    <property type="entry name" value="Znf_CW"/>
</dbReference>
<dbReference type="GO" id="GO:0008270">
    <property type="term" value="F:zinc ion binding"/>
    <property type="evidence" value="ECO:0007669"/>
    <property type="project" value="UniProtKB-KW"/>
</dbReference>
<dbReference type="EMBL" id="JAUYZG010000004">
    <property type="protein sequence ID" value="KAK2909188.1"/>
    <property type="molecule type" value="Genomic_DNA"/>
</dbReference>
<dbReference type="PANTHER" id="PTHR23336:SF17">
    <property type="entry name" value="MORC FAMILY CW-TYPE ZINC FINGER PROTEIN 3"/>
    <property type="match status" value="1"/>
</dbReference>
<dbReference type="CDD" id="cd05324">
    <property type="entry name" value="carb_red_PTCR-like_SDR_c"/>
    <property type="match status" value="1"/>
</dbReference>
<dbReference type="Gene3D" id="3.30.40.100">
    <property type="match status" value="1"/>
</dbReference>
<feature type="compositionally biased region" description="Acidic residues" evidence="12">
    <location>
        <begin position="891"/>
        <end position="902"/>
    </location>
</feature>
<organism evidence="14 15">
    <name type="scientific">Cirrhinus molitorella</name>
    <name type="common">mud carp</name>
    <dbReference type="NCBI Taxonomy" id="172907"/>
    <lineage>
        <taxon>Eukaryota</taxon>
        <taxon>Metazoa</taxon>
        <taxon>Chordata</taxon>
        <taxon>Craniata</taxon>
        <taxon>Vertebrata</taxon>
        <taxon>Euteleostomi</taxon>
        <taxon>Actinopterygii</taxon>
        <taxon>Neopterygii</taxon>
        <taxon>Teleostei</taxon>
        <taxon>Ostariophysi</taxon>
        <taxon>Cypriniformes</taxon>
        <taxon>Cyprinidae</taxon>
        <taxon>Labeoninae</taxon>
        <taxon>Labeonini</taxon>
        <taxon>Cirrhinus</taxon>
    </lineage>
</organism>